<proteinExistence type="predicted"/>
<evidence type="ECO:0000313" key="3">
    <source>
        <dbReference type="EMBL" id="SEG15406.1"/>
    </source>
</evidence>
<dbReference type="InterPro" id="IPR013424">
    <property type="entry name" value="Ice-binding_C"/>
</dbReference>
<organism evidence="3 4">
    <name type="scientific">Nitrosomonas ureae</name>
    <dbReference type="NCBI Taxonomy" id="44577"/>
    <lineage>
        <taxon>Bacteria</taxon>
        <taxon>Pseudomonadati</taxon>
        <taxon>Pseudomonadota</taxon>
        <taxon>Betaproteobacteria</taxon>
        <taxon>Nitrosomonadales</taxon>
        <taxon>Nitrosomonadaceae</taxon>
        <taxon>Nitrosomonas</taxon>
    </lineage>
</organism>
<evidence type="ECO:0000256" key="1">
    <source>
        <dbReference type="SAM" id="SignalP"/>
    </source>
</evidence>
<dbReference type="AlphaFoldDB" id="A0A1H5XVX6"/>
<keyword evidence="1" id="KW-0732">Signal</keyword>
<gene>
    <name evidence="3" type="ORF">SAMN05216334_13213</name>
</gene>
<dbReference type="Proteomes" id="UP000236753">
    <property type="component" value="Unassembled WGS sequence"/>
</dbReference>
<dbReference type="OrthoDB" id="8565104at2"/>
<sequence>MNKLTLGIVAALFSASANASWSIMDLGESVFATSINDSGQITGSVNVNTEFERAFITDSNGLNIREINSIGSVSLGNEINNSGQILGVYFNGNSWSNFITQQNGNGMVDLPIENANTFEGINDKGQLIVGFIGNNDSQYNNNIIDIVPLPGLDTFARSLNNSGQVVGYYVNEEGRRHAFITGSDGKGIKDIGTFEDKFYKNSIAIDVNESGQTAGVLIREFGFGSQAFITGDDGVGIIRLGTLGGNYSEAIAINDHGQAVGVSGNFNGSGVSSFIYANGGLTDLLGLDVFIGSGWSDIIVTDINNNGQIVGHGNLNNEQHSFLLSFTSDTVFTPQDFYIPPVPEPSTYLMLLAGLGMLGFMARKKQS</sequence>
<dbReference type="NCBIfam" id="TIGR02913">
    <property type="entry name" value="HAF_rpt"/>
    <property type="match status" value="1"/>
</dbReference>
<feature type="signal peptide" evidence="1">
    <location>
        <begin position="1"/>
        <end position="19"/>
    </location>
</feature>
<reference evidence="3 4" key="1">
    <citation type="submission" date="2016-10" db="EMBL/GenBank/DDBJ databases">
        <authorList>
            <person name="de Groot N.N."/>
        </authorList>
    </citation>
    <scope>NUCLEOTIDE SEQUENCE [LARGE SCALE GENOMIC DNA]</scope>
    <source>
        <strain evidence="3 4">Nm13</strain>
    </source>
</reference>
<evidence type="ECO:0000313" key="4">
    <source>
        <dbReference type="Proteomes" id="UP000236753"/>
    </source>
</evidence>
<feature type="domain" description="Ice-binding protein C-terminal" evidence="2">
    <location>
        <begin position="341"/>
        <end position="365"/>
    </location>
</feature>
<accession>A0A1H5XVX6</accession>
<feature type="chain" id="PRO_5009289894" evidence="1">
    <location>
        <begin position="20"/>
        <end position="367"/>
    </location>
</feature>
<name>A0A1H5XVX6_9PROT</name>
<dbReference type="RefSeq" id="WP_103967482.1">
    <property type="nucleotide sequence ID" value="NZ_FNUX01000032.1"/>
</dbReference>
<dbReference type="EMBL" id="FNUX01000032">
    <property type="protein sequence ID" value="SEG15406.1"/>
    <property type="molecule type" value="Genomic_DNA"/>
</dbReference>
<protein>
    <submittedName>
        <fullName evidence="3">PEP-CTERM protein-sorting domain-containing protein</fullName>
    </submittedName>
</protein>
<evidence type="ECO:0000259" key="2">
    <source>
        <dbReference type="Pfam" id="PF07589"/>
    </source>
</evidence>
<dbReference type="Pfam" id="PF07589">
    <property type="entry name" value="PEP-CTERM"/>
    <property type="match status" value="1"/>
</dbReference>
<dbReference type="NCBIfam" id="TIGR02595">
    <property type="entry name" value="PEP_CTERM"/>
    <property type="match status" value="1"/>
</dbReference>
<dbReference type="InterPro" id="IPR014262">
    <property type="entry name" value="HAF_rpt"/>
</dbReference>